<evidence type="ECO:0000259" key="1">
    <source>
        <dbReference type="Pfam" id="PF12697"/>
    </source>
</evidence>
<evidence type="ECO:0000313" key="2">
    <source>
        <dbReference type="EMBL" id="NII05955.1"/>
    </source>
</evidence>
<keyword evidence="2" id="KW-0378">Hydrolase</keyword>
<dbReference type="PANTHER" id="PTHR43433:SF5">
    <property type="entry name" value="AB HYDROLASE-1 DOMAIN-CONTAINING PROTEIN"/>
    <property type="match status" value="1"/>
</dbReference>
<dbReference type="InterPro" id="IPR050471">
    <property type="entry name" value="AB_hydrolase"/>
</dbReference>
<comment type="caution">
    <text evidence="2">The sequence shown here is derived from an EMBL/GenBank/DDBJ whole genome shotgun (WGS) entry which is preliminary data.</text>
</comment>
<dbReference type="GO" id="GO:0016787">
    <property type="term" value="F:hydrolase activity"/>
    <property type="evidence" value="ECO:0007669"/>
    <property type="project" value="UniProtKB-KW"/>
</dbReference>
<name>A0A7X5U8Q1_9GAMM</name>
<dbReference type="InterPro" id="IPR000073">
    <property type="entry name" value="AB_hydrolase_1"/>
</dbReference>
<sequence>MAPAFHRVGHGPHPVLVLNGWFGDARSFDAMEPWLATDQFSYVFMDYRGYGKRKDEAGQYTIDEIAGDAVALADALSLARFSLIGHSMGGMVIEKIAIRAPGRVRSLLPIAPVPCGGVRYDVATRAYLEAAVHSAAHRRSIIDRSTGGCLPATWLDWKTEYSLATSSPAAFSGYFNAWADTDFSSQIEGVHPLNVIIGERDPVFNADLMAKTYLKRYPGSSLSIMPDVGHYPMNEAPLALVSLIEAFLRTV</sequence>
<evidence type="ECO:0000313" key="3">
    <source>
        <dbReference type="Proteomes" id="UP000490980"/>
    </source>
</evidence>
<dbReference type="Pfam" id="PF12697">
    <property type="entry name" value="Abhydrolase_6"/>
    <property type="match status" value="1"/>
</dbReference>
<dbReference type="EMBL" id="JAARLZ010000003">
    <property type="protein sequence ID" value="NII05955.1"/>
    <property type="molecule type" value="Genomic_DNA"/>
</dbReference>
<accession>A0A7X5U8Q1</accession>
<dbReference type="Gene3D" id="3.40.50.1820">
    <property type="entry name" value="alpha/beta hydrolase"/>
    <property type="match status" value="1"/>
</dbReference>
<dbReference type="Proteomes" id="UP000490980">
    <property type="component" value="Unassembled WGS sequence"/>
</dbReference>
<keyword evidence="3" id="KW-1185">Reference proteome</keyword>
<dbReference type="InterPro" id="IPR029058">
    <property type="entry name" value="AB_hydrolase_fold"/>
</dbReference>
<gene>
    <name evidence="2" type="ORF">HBF25_06050</name>
</gene>
<reference evidence="2 3" key="1">
    <citation type="submission" date="2020-03" db="EMBL/GenBank/DDBJ databases">
        <authorList>
            <person name="Lai Q."/>
        </authorList>
    </citation>
    <scope>NUCLEOTIDE SEQUENCE [LARGE SCALE GENOMIC DNA]</scope>
    <source>
        <strain evidence="2 3">CCUG 25036</strain>
    </source>
</reference>
<organism evidence="2 3">
    <name type="scientific">Luteibacter anthropi</name>
    <dbReference type="NCBI Taxonomy" id="564369"/>
    <lineage>
        <taxon>Bacteria</taxon>
        <taxon>Pseudomonadati</taxon>
        <taxon>Pseudomonadota</taxon>
        <taxon>Gammaproteobacteria</taxon>
        <taxon>Lysobacterales</taxon>
        <taxon>Rhodanobacteraceae</taxon>
        <taxon>Luteibacter</taxon>
    </lineage>
</organism>
<proteinExistence type="predicted"/>
<feature type="domain" description="AB hydrolase-1" evidence="1">
    <location>
        <begin position="15"/>
        <end position="241"/>
    </location>
</feature>
<dbReference type="AlphaFoldDB" id="A0A7X5U8Q1"/>
<dbReference type="PANTHER" id="PTHR43433">
    <property type="entry name" value="HYDROLASE, ALPHA/BETA FOLD FAMILY PROTEIN"/>
    <property type="match status" value="1"/>
</dbReference>
<protein>
    <submittedName>
        <fullName evidence="2">Alpha/beta hydrolase</fullName>
    </submittedName>
</protein>
<dbReference type="SUPFAM" id="SSF53474">
    <property type="entry name" value="alpha/beta-Hydrolases"/>
    <property type="match status" value="1"/>
</dbReference>